<reference evidence="1 2" key="1">
    <citation type="journal article" date="2011" name="J. Bacteriol.">
        <title>Genome sequence of Chthoniobacter flavus Ellin428, an aerobic heterotrophic soil bacterium.</title>
        <authorList>
            <person name="Kant R."/>
            <person name="van Passel M.W."/>
            <person name="Palva A."/>
            <person name="Lucas S."/>
            <person name="Lapidus A."/>
            <person name="Glavina Del Rio T."/>
            <person name="Dalin E."/>
            <person name="Tice H."/>
            <person name="Bruce D."/>
            <person name="Goodwin L."/>
            <person name="Pitluck S."/>
            <person name="Larimer F.W."/>
            <person name="Land M.L."/>
            <person name="Hauser L."/>
            <person name="Sangwan P."/>
            <person name="de Vos W.M."/>
            <person name="Janssen P.H."/>
            <person name="Smidt H."/>
        </authorList>
    </citation>
    <scope>NUCLEOTIDE SEQUENCE [LARGE SCALE GENOMIC DNA]</scope>
    <source>
        <strain evidence="1 2">Ellin428</strain>
    </source>
</reference>
<evidence type="ECO:0000313" key="1">
    <source>
        <dbReference type="EMBL" id="EDY18095.1"/>
    </source>
</evidence>
<evidence type="ECO:0000313" key="2">
    <source>
        <dbReference type="Proteomes" id="UP000005824"/>
    </source>
</evidence>
<dbReference type="Pfam" id="PF16126">
    <property type="entry name" value="DUF4838"/>
    <property type="match status" value="1"/>
</dbReference>
<dbReference type="InterPro" id="IPR032287">
    <property type="entry name" value="DUF4838"/>
</dbReference>
<dbReference type="EMBL" id="ABVL01000014">
    <property type="protein sequence ID" value="EDY18095.1"/>
    <property type="molecule type" value="Genomic_DNA"/>
</dbReference>
<evidence type="ECO:0008006" key="3">
    <source>
        <dbReference type="Google" id="ProtNLM"/>
    </source>
</evidence>
<dbReference type="Proteomes" id="UP000005824">
    <property type="component" value="Unassembled WGS sequence"/>
</dbReference>
<dbReference type="AlphaFoldDB" id="B4D5P2"/>
<name>B4D5P2_9BACT</name>
<dbReference type="InParanoid" id="B4D5P2"/>
<organism evidence="1 2">
    <name type="scientific">Chthoniobacter flavus Ellin428</name>
    <dbReference type="NCBI Taxonomy" id="497964"/>
    <lineage>
        <taxon>Bacteria</taxon>
        <taxon>Pseudomonadati</taxon>
        <taxon>Verrucomicrobiota</taxon>
        <taxon>Spartobacteria</taxon>
        <taxon>Chthoniobacterales</taxon>
        <taxon>Chthoniobacteraceae</taxon>
        <taxon>Chthoniobacter</taxon>
    </lineage>
</organism>
<comment type="caution">
    <text evidence="1">The sequence shown here is derived from an EMBL/GenBank/DDBJ whole genome shotgun (WGS) entry which is preliminary data.</text>
</comment>
<dbReference type="STRING" id="497964.CfE428DRAFT_4231"/>
<protein>
    <recommendedName>
        <fullName evidence="3">DUF4838 domain-containing protein</fullName>
    </recommendedName>
</protein>
<gene>
    <name evidence="1" type="ORF">CfE428DRAFT_4231</name>
</gene>
<sequence length="331" mass="37537">MDPPCNCAQCRAWDVSGSSVSLSNRYARFWLALQAEGRKHDPEATVFGLAYAGYSEPPEGVQLNDHIIVGIVPPYYFPLEEKDREAFRKLWDGWAKTGARLFLRPNYFLGGYCMPYIFSREFGEEFQYARAHGMVATDFDSLTGMWGTQSPNLYLLGRLQEQPEMKIDAILDEFYSSFGPAANQVRAYFAHWEQVTRKMNAEFLATHKGGWAAMSREGDVIFTPEAFAEGHRLLEEAARAAAGSEEVTKRVEFLATWLTHAELCMKTLTAYHALQASPKDPALKAALAETKQTLDRYRAEHASAFEAANMAVLRRLEMWSGWRKTFEIKEP</sequence>
<keyword evidence="2" id="KW-1185">Reference proteome</keyword>
<accession>B4D5P2</accession>
<proteinExistence type="predicted"/>